<feature type="region of interest" description="Disordered" evidence="1">
    <location>
        <begin position="185"/>
        <end position="209"/>
    </location>
</feature>
<dbReference type="OrthoDB" id="10667640at2759"/>
<accession>A0A1A6ADR0</accession>
<dbReference type="GeneID" id="28963717"/>
<evidence type="ECO:0000313" key="4">
    <source>
        <dbReference type="Proteomes" id="UP000078595"/>
    </source>
</evidence>
<dbReference type="VEuPathDB" id="FungiDB:I303_00018"/>
<dbReference type="RefSeq" id="XP_018266049.1">
    <property type="nucleotide sequence ID" value="XM_018403395.1"/>
</dbReference>
<feature type="region of interest" description="Disordered" evidence="1">
    <location>
        <begin position="318"/>
        <end position="341"/>
    </location>
</feature>
<dbReference type="AlphaFoldDB" id="A0A1A6ADR0"/>
<dbReference type="EMBL" id="KI894027">
    <property type="protein sequence ID" value="OBR88207.1"/>
    <property type="molecule type" value="Genomic_DNA"/>
</dbReference>
<evidence type="ECO:0000256" key="1">
    <source>
        <dbReference type="SAM" id="MobiDB-lite"/>
    </source>
</evidence>
<sequence length="442" mass="48949">MSSSFKSRLSSAAEHLRSSLGFISSRHARHTPIRDRRISSPRLEGSTAILNFDDGPEFTFRTSADFATPSLDLNLPGPLHFDDMYDEPDTNDVSQTDIAPSREFDTVSQDLLESTRNMNKALMKHKIESFEGRGDQNDCQNWVNVLQAEAKMLSARLRYTEELSQQMESQANRFDSIAAQRSAFDRNGQSDPTQASRHTEDSSAQSIDEQISKGQFSINPSFLRPPFDRSFETSPLPNTSPTKPLHLIYPTDTDLAFLGSNLTSGVPEMQERYPSLYSSHGEAEPDDPYHKTPLSHESLDLNDIVPINGDVCQPFTNARIASSGPEEGDASSVSSQSGNGRSFYDTLSRKTSIHESIASIDDYGSEGSFTSACSSTPSFEDILNSDQIGDLNDIDENSNSSKRKSWLRDEISAFGPAASTLGRSLRSSMSDQASRWWKSVKH</sequence>
<organism evidence="2">
    <name type="scientific">Kwoniella dejecticola CBS 10117</name>
    <dbReference type="NCBI Taxonomy" id="1296121"/>
    <lineage>
        <taxon>Eukaryota</taxon>
        <taxon>Fungi</taxon>
        <taxon>Dikarya</taxon>
        <taxon>Basidiomycota</taxon>
        <taxon>Agaricomycotina</taxon>
        <taxon>Tremellomycetes</taxon>
        <taxon>Tremellales</taxon>
        <taxon>Cryptococcaceae</taxon>
        <taxon>Kwoniella</taxon>
    </lineage>
</organism>
<reference evidence="3" key="3">
    <citation type="submission" date="2024-02" db="EMBL/GenBank/DDBJ databases">
        <title>Comparative genomics of Cryptococcus and Kwoniella reveals pathogenesis evolution and contrasting modes of karyotype evolution via chromosome fusion or intercentromeric recombination.</title>
        <authorList>
            <person name="Coelho M.A."/>
            <person name="David-Palma M."/>
            <person name="Shea T."/>
            <person name="Bowers K."/>
            <person name="McGinley-Smith S."/>
            <person name="Mohammad A.W."/>
            <person name="Gnirke A."/>
            <person name="Yurkov A.M."/>
            <person name="Nowrousian M."/>
            <person name="Sun S."/>
            <person name="Cuomo C.A."/>
            <person name="Heitman J."/>
        </authorList>
    </citation>
    <scope>NUCLEOTIDE SEQUENCE</scope>
    <source>
        <strain evidence="3">CBS 10117</strain>
    </source>
</reference>
<dbReference type="Proteomes" id="UP000078595">
    <property type="component" value="Chromosome 1"/>
</dbReference>
<feature type="compositionally biased region" description="Polar residues" evidence="1">
    <location>
        <begin position="187"/>
        <end position="209"/>
    </location>
</feature>
<reference evidence="2" key="1">
    <citation type="submission" date="2013-07" db="EMBL/GenBank/DDBJ databases">
        <title>The Genome Sequence of Cryptococcus dejecticola CBS10117.</title>
        <authorList>
            <consortium name="The Broad Institute Genome Sequencing Platform"/>
            <person name="Cuomo C."/>
            <person name="Litvintseva A."/>
            <person name="Chen Y."/>
            <person name="Heitman J."/>
            <person name="Sun S."/>
            <person name="Springer D."/>
            <person name="Dromer F."/>
            <person name="Young S.K."/>
            <person name="Zeng Q."/>
            <person name="Gargeya S."/>
            <person name="Fitzgerald M."/>
            <person name="Abouelleil A."/>
            <person name="Alvarado L."/>
            <person name="Berlin A.M."/>
            <person name="Chapman S.B."/>
            <person name="Dewar J."/>
            <person name="Goldberg J."/>
            <person name="Griggs A."/>
            <person name="Gujja S."/>
            <person name="Hansen M."/>
            <person name="Howarth C."/>
            <person name="Imamovic A."/>
            <person name="Larimer J."/>
            <person name="McCowan C."/>
            <person name="Murphy C."/>
            <person name="Pearson M."/>
            <person name="Priest M."/>
            <person name="Roberts A."/>
            <person name="Saif S."/>
            <person name="Shea T."/>
            <person name="Sykes S."/>
            <person name="Wortman J."/>
            <person name="Nusbaum C."/>
            <person name="Birren B."/>
        </authorList>
    </citation>
    <scope>NUCLEOTIDE SEQUENCE [LARGE SCALE GENOMIC DNA]</scope>
    <source>
        <strain evidence="2">CBS 10117</strain>
    </source>
</reference>
<feature type="compositionally biased region" description="Polar residues" evidence="1">
    <location>
        <begin position="422"/>
        <end position="433"/>
    </location>
</feature>
<evidence type="ECO:0000313" key="3">
    <source>
        <dbReference type="EMBL" id="WWC57486.1"/>
    </source>
</evidence>
<keyword evidence="4" id="KW-1185">Reference proteome</keyword>
<name>A0A1A6ADR0_9TREE</name>
<protein>
    <submittedName>
        <fullName evidence="2">Uncharacterized protein</fullName>
    </submittedName>
</protein>
<gene>
    <name evidence="2" type="ORF">I303_00018</name>
    <name evidence="3" type="ORF">I303_100018</name>
</gene>
<reference evidence="3" key="2">
    <citation type="submission" date="2013-07" db="EMBL/GenBank/DDBJ databases">
        <authorList>
            <consortium name="The Broad Institute Genome Sequencing Platform"/>
            <person name="Cuomo C."/>
            <person name="Litvintseva A."/>
            <person name="Chen Y."/>
            <person name="Heitman J."/>
            <person name="Sun S."/>
            <person name="Springer D."/>
            <person name="Dromer F."/>
            <person name="Young S.K."/>
            <person name="Zeng Q."/>
            <person name="Gargeya S."/>
            <person name="Fitzgerald M."/>
            <person name="Abouelleil A."/>
            <person name="Alvarado L."/>
            <person name="Berlin A.M."/>
            <person name="Chapman S.B."/>
            <person name="Dewar J."/>
            <person name="Goldberg J."/>
            <person name="Griggs A."/>
            <person name="Gujja S."/>
            <person name="Hansen M."/>
            <person name="Howarth C."/>
            <person name="Imamovic A."/>
            <person name="Larimer J."/>
            <person name="McCowan C."/>
            <person name="Murphy C."/>
            <person name="Pearson M."/>
            <person name="Priest M."/>
            <person name="Roberts A."/>
            <person name="Saif S."/>
            <person name="Shea T."/>
            <person name="Sykes S."/>
            <person name="Wortman J."/>
            <person name="Nusbaum C."/>
            <person name="Birren B."/>
        </authorList>
    </citation>
    <scope>NUCLEOTIDE SEQUENCE</scope>
    <source>
        <strain evidence="3">CBS 10117</strain>
    </source>
</reference>
<evidence type="ECO:0000313" key="2">
    <source>
        <dbReference type="EMBL" id="OBR88207.1"/>
    </source>
</evidence>
<proteinExistence type="predicted"/>
<dbReference type="KEGG" id="kdj:28963717"/>
<dbReference type="EMBL" id="CP144530">
    <property type="protein sequence ID" value="WWC57486.1"/>
    <property type="molecule type" value="Genomic_DNA"/>
</dbReference>
<feature type="compositionally biased region" description="Low complexity" evidence="1">
    <location>
        <begin position="330"/>
        <end position="341"/>
    </location>
</feature>
<feature type="region of interest" description="Disordered" evidence="1">
    <location>
        <begin position="422"/>
        <end position="442"/>
    </location>
</feature>